<evidence type="ECO:0000259" key="1">
    <source>
        <dbReference type="PROSITE" id="PS50943"/>
    </source>
</evidence>
<dbReference type="InterPro" id="IPR001387">
    <property type="entry name" value="Cro/C1-type_HTH"/>
</dbReference>
<dbReference type="AlphaFoldDB" id="A0AAW9RK35"/>
<dbReference type="InterPro" id="IPR010982">
    <property type="entry name" value="Lambda_DNA-bd_dom_sf"/>
</dbReference>
<protein>
    <submittedName>
        <fullName evidence="2">Short-chain fatty acyl-CoA regulator family protein</fullName>
    </submittedName>
</protein>
<dbReference type="Proteomes" id="UP001378188">
    <property type="component" value="Unassembled WGS sequence"/>
</dbReference>
<dbReference type="GO" id="GO:0003677">
    <property type="term" value="F:DNA binding"/>
    <property type="evidence" value="ECO:0007669"/>
    <property type="project" value="InterPro"/>
</dbReference>
<organism evidence="2 3">
    <name type="scientific">Microbaculum marinum</name>
    <dbReference type="NCBI Taxonomy" id="1764581"/>
    <lineage>
        <taxon>Bacteria</taxon>
        <taxon>Pseudomonadati</taxon>
        <taxon>Pseudomonadota</taxon>
        <taxon>Alphaproteobacteria</taxon>
        <taxon>Hyphomicrobiales</taxon>
        <taxon>Tepidamorphaceae</taxon>
        <taxon>Microbaculum</taxon>
    </lineage>
</organism>
<dbReference type="Gene3D" id="1.10.260.40">
    <property type="entry name" value="lambda repressor-like DNA-binding domains"/>
    <property type="match status" value="1"/>
</dbReference>
<proteinExistence type="predicted"/>
<dbReference type="EMBL" id="JAZHOF010000005">
    <property type="protein sequence ID" value="MEJ8572612.1"/>
    <property type="molecule type" value="Genomic_DNA"/>
</dbReference>
<feature type="domain" description="HTH cro/C1-type" evidence="1">
    <location>
        <begin position="10"/>
        <end position="64"/>
    </location>
</feature>
<dbReference type="SMART" id="SM00530">
    <property type="entry name" value="HTH_XRE"/>
    <property type="match status" value="1"/>
</dbReference>
<dbReference type="CDD" id="cd00093">
    <property type="entry name" value="HTH_XRE"/>
    <property type="match status" value="1"/>
</dbReference>
<name>A0AAW9RK35_9HYPH</name>
<accession>A0AAW9RK35</accession>
<gene>
    <name evidence="2" type="ORF">V3328_14070</name>
</gene>
<keyword evidence="3" id="KW-1185">Reference proteome</keyword>
<evidence type="ECO:0000313" key="3">
    <source>
        <dbReference type="Proteomes" id="UP001378188"/>
    </source>
</evidence>
<comment type="caution">
    <text evidence="2">The sequence shown here is derived from an EMBL/GenBank/DDBJ whole genome shotgun (WGS) entry which is preliminary data.</text>
</comment>
<dbReference type="InterPro" id="IPR018653">
    <property type="entry name" value="ScfR_C"/>
</dbReference>
<dbReference type="SUPFAM" id="SSF47413">
    <property type="entry name" value="lambda repressor-like DNA-binding domains"/>
    <property type="match status" value="1"/>
</dbReference>
<sequence>MATTIVGLKIRETRRALGMSQSELARRMGISPAYLNLIEFSKRRIGGGLLKKAADCLDLQPTDLDGAAERRLAGELHEIAADPQLRDSAIDPETTEAFIGRFPDWANALTRLYRSSRASNDLATALSDRLTHDPYLGDIVHQMLTHISAIRSTSEILDDVKDIDAGQRDRFHRTLARESGRLTDVAQALADYFDKAHTARRSATPVEEIEAFLLAHDNYFEPLETAVEDLLRGTARDSFDPDGAGRAVLADAIEPLVDGLIERGGGSIGAVARRHVIALLTTYAADAARLPAMPFLESAVRCRYDLEALCQSWNVGFDRVCRRLTAVSGQLDEGPRLAYLAANAAGHTIDRRPSVDLRFPRHGAACPLWAIYRAQSTPEAVVRQLAQFPDGQRVLFVARARRTGTPGFNRPVDYVTDMLAVPVEAAGKVVYGDGLETGGRGSAEPVGPNCRICPRSECAHRAEDPLVGRLQS</sequence>
<dbReference type="PROSITE" id="PS50943">
    <property type="entry name" value="HTH_CROC1"/>
    <property type="match status" value="1"/>
</dbReference>
<reference evidence="2 3" key="1">
    <citation type="submission" date="2024-02" db="EMBL/GenBank/DDBJ databases">
        <title>Genome analysis and characterization of Microbaculum marinisediminis sp. nov., isolated from marine sediment.</title>
        <authorList>
            <person name="Du Z.-J."/>
            <person name="Ye Y.-Q."/>
            <person name="Zhang Z.-R."/>
            <person name="Yuan S.-M."/>
            <person name="Zhang X.-Y."/>
        </authorList>
    </citation>
    <scope>NUCLEOTIDE SEQUENCE [LARGE SCALE GENOMIC DNA]</scope>
    <source>
        <strain evidence="2 3">SDUM1044001</strain>
    </source>
</reference>
<dbReference type="Pfam" id="PF01381">
    <property type="entry name" value="HTH_3"/>
    <property type="match status" value="1"/>
</dbReference>
<dbReference type="Pfam" id="PF09856">
    <property type="entry name" value="ScfRs"/>
    <property type="match status" value="1"/>
</dbReference>
<evidence type="ECO:0000313" key="2">
    <source>
        <dbReference type="EMBL" id="MEJ8572612.1"/>
    </source>
</evidence>
<dbReference type="RefSeq" id="WP_340330309.1">
    <property type="nucleotide sequence ID" value="NZ_JAZHOF010000005.1"/>
</dbReference>